<organism evidence="9 10">
    <name type="scientific">Parasutterella secunda</name>
    <dbReference type="NCBI Taxonomy" id="626947"/>
    <lineage>
        <taxon>Bacteria</taxon>
        <taxon>Pseudomonadati</taxon>
        <taxon>Pseudomonadota</taxon>
        <taxon>Betaproteobacteria</taxon>
        <taxon>Burkholderiales</taxon>
        <taxon>Sutterellaceae</taxon>
        <taxon>Parasutterella</taxon>
    </lineage>
</organism>
<dbReference type="InterPro" id="IPR004476">
    <property type="entry name" value="RNase_II/RNase_R"/>
</dbReference>
<dbReference type="EC" id="3.1.13.1" evidence="7"/>
<keyword evidence="4 7" id="KW-0378">Hydrolase</keyword>
<dbReference type="Pfam" id="PF00773">
    <property type="entry name" value="RNB"/>
    <property type="match status" value="1"/>
</dbReference>
<accession>A0ABS2GWW4</accession>
<dbReference type="InterPro" id="IPR003029">
    <property type="entry name" value="S1_domain"/>
</dbReference>
<dbReference type="InterPro" id="IPR022966">
    <property type="entry name" value="RNase_II/R_CS"/>
</dbReference>
<reference evidence="9 10" key="1">
    <citation type="journal article" date="2021" name="Sci. Rep.">
        <title>The distribution of antibiotic resistance genes in chicken gut microbiota commensals.</title>
        <authorList>
            <person name="Juricova H."/>
            <person name="Matiasovicova J."/>
            <person name="Kubasova T."/>
            <person name="Cejkova D."/>
            <person name="Rychlik I."/>
        </authorList>
    </citation>
    <scope>NUCLEOTIDE SEQUENCE [LARGE SCALE GENOMIC DNA]</scope>
    <source>
        <strain evidence="9 10">An562</strain>
    </source>
</reference>
<dbReference type="Pfam" id="PF17876">
    <property type="entry name" value="CSD2"/>
    <property type="match status" value="1"/>
</dbReference>
<dbReference type="InterPro" id="IPR012340">
    <property type="entry name" value="NA-bd_OB-fold"/>
</dbReference>
<evidence type="ECO:0000256" key="1">
    <source>
        <dbReference type="ARBA" id="ARBA00001849"/>
    </source>
</evidence>
<dbReference type="Pfam" id="PF00575">
    <property type="entry name" value="S1"/>
    <property type="match status" value="1"/>
</dbReference>
<dbReference type="PROSITE" id="PS50126">
    <property type="entry name" value="S1"/>
    <property type="match status" value="1"/>
</dbReference>
<dbReference type="SMART" id="SM00955">
    <property type="entry name" value="RNB"/>
    <property type="match status" value="1"/>
</dbReference>
<dbReference type="RefSeq" id="WP_205050930.1">
    <property type="nucleotide sequence ID" value="NZ_JACJKX010000022.1"/>
</dbReference>
<comment type="catalytic activity">
    <reaction evidence="1 7">
        <text>Exonucleolytic cleavage in the 3'- to 5'-direction to yield nucleoside 5'-phosphates.</text>
        <dbReference type="EC" id="3.1.13.1"/>
    </reaction>
</comment>
<evidence type="ECO:0000256" key="6">
    <source>
        <dbReference type="ARBA" id="ARBA00022884"/>
    </source>
</evidence>
<evidence type="ECO:0000259" key="8">
    <source>
        <dbReference type="PROSITE" id="PS50126"/>
    </source>
</evidence>
<protein>
    <recommendedName>
        <fullName evidence="7">Ribonuclease R</fullName>
        <shortName evidence="7">RNase R</shortName>
        <ecNumber evidence="7">3.1.13.1</ecNumber>
    </recommendedName>
</protein>
<evidence type="ECO:0000256" key="3">
    <source>
        <dbReference type="ARBA" id="ARBA00022722"/>
    </source>
</evidence>
<comment type="caution">
    <text evidence="9">The sequence shown here is derived from an EMBL/GenBank/DDBJ whole genome shotgun (WGS) entry which is preliminary data.</text>
</comment>
<dbReference type="Gene3D" id="2.40.50.140">
    <property type="entry name" value="Nucleic acid-binding proteins"/>
    <property type="match status" value="1"/>
</dbReference>
<keyword evidence="6 7" id="KW-0694">RNA-binding</keyword>
<dbReference type="SMART" id="SM00316">
    <property type="entry name" value="S1"/>
    <property type="match status" value="1"/>
</dbReference>
<dbReference type="SUPFAM" id="SSF50249">
    <property type="entry name" value="Nucleic acid-binding proteins"/>
    <property type="match status" value="2"/>
</dbReference>
<dbReference type="PANTHER" id="PTHR23355:SF9">
    <property type="entry name" value="DIS3-LIKE EXONUCLEASE 2"/>
    <property type="match status" value="1"/>
</dbReference>
<keyword evidence="3 7" id="KW-0540">Nuclease</keyword>
<evidence type="ECO:0000313" key="10">
    <source>
        <dbReference type="Proteomes" id="UP000777002"/>
    </source>
</evidence>
<dbReference type="InterPro" id="IPR001900">
    <property type="entry name" value="RNase_II/R"/>
</dbReference>
<name>A0ABS2GWW4_9BURK</name>
<dbReference type="EMBL" id="JACJKX010000022">
    <property type="protein sequence ID" value="MBM6929343.1"/>
    <property type="molecule type" value="Genomic_DNA"/>
</dbReference>
<feature type="domain" description="S1 motif" evidence="8">
    <location>
        <begin position="664"/>
        <end position="744"/>
    </location>
</feature>
<keyword evidence="2 7" id="KW-0963">Cytoplasm</keyword>
<dbReference type="InterPro" id="IPR011805">
    <property type="entry name" value="RNase_R"/>
</dbReference>
<dbReference type="InterPro" id="IPR040476">
    <property type="entry name" value="CSD2"/>
</dbReference>
<proteinExistence type="inferred from homology"/>
<keyword evidence="5 7" id="KW-0269">Exonuclease</keyword>
<evidence type="ECO:0000313" key="9">
    <source>
        <dbReference type="EMBL" id="MBM6929343.1"/>
    </source>
</evidence>
<evidence type="ECO:0000256" key="4">
    <source>
        <dbReference type="ARBA" id="ARBA00022801"/>
    </source>
</evidence>
<evidence type="ECO:0000256" key="2">
    <source>
        <dbReference type="ARBA" id="ARBA00022490"/>
    </source>
</evidence>
<dbReference type="HAMAP" id="MF_01895">
    <property type="entry name" value="RNase_R"/>
    <property type="match status" value="1"/>
</dbReference>
<evidence type="ECO:0000256" key="7">
    <source>
        <dbReference type="HAMAP-Rule" id="MF_01895"/>
    </source>
</evidence>
<dbReference type="InterPro" id="IPR050180">
    <property type="entry name" value="RNR_Ribonuclease"/>
</dbReference>
<comment type="subcellular location">
    <subcellularLocation>
        <location evidence="7">Cytoplasm</location>
    </subcellularLocation>
</comment>
<evidence type="ECO:0000256" key="5">
    <source>
        <dbReference type="ARBA" id="ARBA00022839"/>
    </source>
</evidence>
<gene>
    <name evidence="7" type="primary">rnr</name>
    <name evidence="9" type="ORF">H5985_08705</name>
</gene>
<sequence>MQKAVEILSQSATDLDTSELYVLLSQHYRKLNESLFALVLDRLMGDSRVRFDSQRKCFTHKAKKEHTGIVVTPAQNLPYVIEDDTGERFSLTQDAAKLYLPGDAVRFRAGHSSEPWDDVYLFANVTEVIDHAVAEIVGEVKKNKSKNGKVTYHFKKFDPRLCNLSVKFTEPDSVLEAWVDQKAVAAIERYPSKDDPRVYVRIDRVLEVNNDADLEIELAVRQFNLPYEFSPGTMQEAEKLPEKVLAKDRARRVDLRDVPFCTIDGEDARDFDDAVYAEPLKDGAFRLLVAIADVSYYVKPGSDIDHDAQMRSTSVYFPRRVIPMLPEKLCNGLCSLNPNVDRLTMVCDMVIDSLGMVKAYQFYPGVIHSHARLTYTNAWKYLSGEAVEETDVPATVRGSLDNLYALYKVLRQARKTRGAIDFATRETLVKTDEKGDIVAIVARESNDAHRLIEECMLAANTCAADFIGRHKKLSLYRVHDSPSVDKLLELRRTLSGFGLSLSGGNKPTAADYEAVVEAVSDKPYSDVIQTALLRSMQRAVYSPDNIGHYGLGYEAYTHFTSPIRRYPDLLVHRTIRGILSRRTYRPTVYAASCSVLNSLSGMTLKRTLLAMPQPEKEQATDPSRGAWVELGKITSACERRADDASRDVTAWLKCRYMKSIASDKQKFTATITAVTSYGLYVQLQDIFVDGFVHISNIGFDYYGYTIEGKLVGETFGEEFAVGDVVTVSLIDVDEDRRRIDFRISRSRR</sequence>
<dbReference type="NCBIfam" id="TIGR00358">
    <property type="entry name" value="3_prime_RNase"/>
    <property type="match status" value="1"/>
</dbReference>
<dbReference type="Proteomes" id="UP000777002">
    <property type="component" value="Unassembled WGS sequence"/>
</dbReference>
<dbReference type="PANTHER" id="PTHR23355">
    <property type="entry name" value="RIBONUCLEASE"/>
    <property type="match status" value="1"/>
</dbReference>
<comment type="similarity">
    <text evidence="7">Belongs to the RNR ribonuclease family. RNase R subfamily.</text>
</comment>
<comment type="function">
    <text evidence="7">3'-5' exoribonuclease that releases 5'-nucleoside monophosphates and is involved in maturation of structured RNAs.</text>
</comment>
<dbReference type="CDD" id="cd04471">
    <property type="entry name" value="S1_RNase_R"/>
    <property type="match status" value="1"/>
</dbReference>
<dbReference type="PROSITE" id="PS01175">
    <property type="entry name" value="RIBONUCLEASE_II"/>
    <property type="match status" value="1"/>
</dbReference>
<keyword evidence="10" id="KW-1185">Reference proteome</keyword>